<evidence type="ECO:0000313" key="7">
    <source>
        <dbReference type="EMBL" id="SKB86937.1"/>
    </source>
</evidence>
<dbReference type="GO" id="GO:0016987">
    <property type="term" value="F:sigma factor activity"/>
    <property type="evidence" value="ECO:0007669"/>
    <property type="project" value="UniProtKB-KW"/>
</dbReference>
<evidence type="ECO:0000256" key="1">
    <source>
        <dbReference type="ARBA" id="ARBA00010641"/>
    </source>
</evidence>
<name>A0A1T5ESM3_9SPHI</name>
<dbReference type="PANTHER" id="PTHR43133">
    <property type="entry name" value="RNA POLYMERASE ECF-TYPE SIGMA FACTO"/>
    <property type="match status" value="1"/>
</dbReference>
<dbReference type="NCBIfam" id="TIGR02937">
    <property type="entry name" value="sigma70-ECF"/>
    <property type="match status" value="1"/>
</dbReference>
<keyword evidence="4" id="KW-0804">Transcription</keyword>
<feature type="domain" description="RNA polymerase sigma-70 region 2" evidence="5">
    <location>
        <begin position="29"/>
        <end position="94"/>
    </location>
</feature>
<protein>
    <submittedName>
        <fullName evidence="7">RNA polymerase sigma-70 factor, ECF subfamily</fullName>
    </submittedName>
</protein>
<dbReference type="EMBL" id="FUYR01000004">
    <property type="protein sequence ID" value="SKB86937.1"/>
    <property type="molecule type" value="Genomic_DNA"/>
</dbReference>
<dbReference type="InterPro" id="IPR014284">
    <property type="entry name" value="RNA_pol_sigma-70_dom"/>
</dbReference>
<dbReference type="InterPro" id="IPR013324">
    <property type="entry name" value="RNA_pol_sigma_r3/r4-like"/>
</dbReference>
<dbReference type="Gene3D" id="1.10.1740.10">
    <property type="match status" value="1"/>
</dbReference>
<dbReference type="STRING" id="572036.SAMN05661099_3181"/>
<dbReference type="NCBIfam" id="TIGR02985">
    <property type="entry name" value="Sig70_bacteroi1"/>
    <property type="match status" value="1"/>
</dbReference>
<evidence type="ECO:0000256" key="2">
    <source>
        <dbReference type="ARBA" id="ARBA00023015"/>
    </source>
</evidence>
<dbReference type="Proteomes" id="UP000189981">
    <property type="component" value="Unassembled WGS sequence"/>
</dbReference>
<evidence type="ECO:0000313" key="8">
    <source>
        <dbReference type="Proteomes" id="UP000189981"/>
    </source>
</evidence>
<dbReference type="InterPro" id="IPR014327">
    <property type="entry name" value="RNA_pol_sigma70_bacteroid"/>
</dbReference>
<evidence type="ECO:0000256" key="3">
    <source>
        <dbReference type="ARBA" id="ARBA00023082"/>
    </source>
</evidence>
<accession>A0A1T5ESM3</accession>
<proteinExistence type="inferred from homology"/>
<dbReference type="RefSeq" id="WP_079703687.1">
    <property type="nucleotide sequence ID" value="NZ_FUYR01000004.1"/>
</dbReference>
<dbReference type="Pfam" id="PF04542">
    <property type="entry name" value="Sigma70_r2"/>
    <property type="match status" value="1"/>
</dbReference>
<dbReference type="PANTHER" id="PTHR43133:SF46">
    <property type="entry name" value="RNA POLYMERASE SIGMA-70 FACTOR ECF SUBFAMILY"/>
    <property type="match status" value="1"/>
</dbReference>
<dbReference type="SUPFAM" id="SSF88659">
    <property type="entry name" value="Sigma3 and sigma4 domains of RNA polymerase sigma factors"/>
    <property type="match status" value="1"/>
</dbReference>
<keyword evidence="2" id="KW-0805">Transcription regulation</keyword>
<keyword evidence="8" id="KW-1185">Reference proteome</keyword>
<dbReference type="AlphaFoldDB" id="A0A1T5ESM3"/>
<dbReference type="InterPro" id="IPR007627">
    <property type="entry name" value="RNA_pol_sigma70_r2"/>
</dbReference>
<comment type="similarity">
    <text evidence="1">Belongs to the sigma-70 factor family. ECF subfamily.</text>
</comment>
<gene>
    <name evidence="7" type="ORF">SAMN05661099_3181</name>
</gene>
<evidence type="ECO:0000256" key="4">
    <source>
        <dbReference type="ARBA" id="ARBA00023163"/>
    </source>
</evidence>
<dbReference type="Gene3D" id="1.10.10.10">
    <property type="entry name" value="Winged helix-like DNA-binding domain superfamily/Winged helix DNA-binding domain"/>
    <property type="match status" value="1"/>
</dbReference>
<reference evidence="8" key="1">
    <citation type="submission" date="2017-02" db="EMBL/GenBank/DDBJ databases">
        <authorList>
            <person name="Varghese N."/>
            <person name="Submissions S."/>
        </authorList>
    </citation>
    <scope>NUCLEOTIDE SEQUENCE [LARGE SCALE GENOMIC DNA]</scope>
    <source>
        <strain evidence="8">DSM 22385</strain>
    </source>
</reference>
<dbReference type="InterPro" id="IPR039425">
    <property type="entry name" value="RNA_pol_sigma-70-like"/>
</dbReference>
<dbReference type="GO" id="GO:0006352">
    <property type="term" value="P:DNA-templated transcription initiation"/>
    <property type="evidence" value="ECO:0007669"/>
    <property type="project" value="InterPro"/>
</dbReference>
<keyword evidence="3" id="KW-0731">Sigma factor</keyword>
<dbReference type="InterPro" id="IPR013325">
    <property type="entry name" value="RNA_pol_sigma_r2"/>
</dbReference>
<evidence type="ECO:0000259" key="5">
    <source>
        <dbReference type="Pfam" id="PF04542"/>
    </source>
</evidence>
<sequence length="191" mass="22072">MISTYSKLDDQMLLELLQAGDENALAAIYDRYWSKLYLQAYKVLRDRYQCEDIVQEIIVQLWTKRAANNIASLKAYLYACVRYQIFKSVRSAMRVESLETDDSETISDADNLILEKDIQKLLEAGVAELPAKCREIFTLSRKDHLSTKEIAYRLGLSPKTVENQLTIALRRLRSAMHEVMVWLLLLNFLGS</sequence>
<dbReference type="Pfam" id="PF08281">
    <property type="entry name" value="Sigma70_r4_2"/>
    <property type="match status" value="1"/>
</dbReference>
<organism evidence="7 8">
    <name type="scientific">Daejeonella lutea</name>
    <dbReference type="NCBI Taxonomy" id="572036"/>
    <lineage>
        <taxon>Bacteria</taxon>
        <taxon>Pseudomonadati</taxon>
        <taxon>Bacteroidota</taxon>
        <taxon>Sphingobacteriia</taxon>
        <taxon>Sphingobacteriales</taxon>
        <taxon>Sphingobacteriaceae</taxon>
        <taxon>Daejeonella</taxon>
    </lineage>
</organism>
<dbReference type="GO" id="GO:0003677">
    <property type="term" value="F:DNA binding"/>
    <property type="evidence" value="ECO:0007669"/>
    <property type="project" value="InterPro"/>
</dbReference>
<evidence type="ECO:0000259" key="6">
    <source>
        <dbReference type="Pfam" id="PF08281"/>
    </source>
</evidence>
<dbReference type="InterPro" id="IPR036388">
    <property type="entry name" value="WH-like_DNA-bd_sf"/>
</dbReference>
<dbReference type="OrthoDB" id="665981at2"/>
<dbReference type="InterPro" id="IPR013249">
    <property type="entry name" value="RNA_pol_sigma70_r4_t2"/>
</dbReference>
<feature type="domain" description="RNA polymerase sigma factor 70 region 4 type 2" evidence="6">
    <location>
        <begin position="122"/>
        <end position="172"/>
    </location>
</feature>
<dbReference type="SUPFAM" id="SSF88946">
    <property type="entry name" value="Sigma2 domain of RNA polymerase sigma factors"/>
    <property type="match status" value="1"/>
</dbReference>